<proteinExistence type="inferred from homology"/>
<dbReference type="PROSITE" id="PS00073">
    <property type="entry name" value="ACYL_COA_DH_2"/>
    <property type="match status" value="1"/>
</dbReference>
<comment type="cofactor">
    <cofactor evidence="1 6">
        <name>FAD</name>
        <dbReference type="ChEBI" id="CHEBI:57692"/>
    </cofactor>
</comment>
<dbReference type="InterPro" id="IPR009075">
    <property type="entry name" value="AcylCo_DH/oxidase_C"/>
</dbReference>
<reference evidence="10 11" key="1">
    <citation type="submission" date="2021-03" db="EMBL/GenBank/DDBJ databases">
        <title>Genomic and phenotypic characterization of Chloracidobacterium isolates provides evidence for multiple species.</title>
        <authorList>
            <person name="Saini M.K."/>
            <person name="Costas A.M.G."/>
            <person name="Tank M."/>
            <person name="Bryant D.A."/>
        </authorList>
    </citation>
    <scope>NUCLEOTIDE SEQUENCE [LARGE SCALE GENOMIC DNA]</scope>
    <source>
        <strain evidence="10 11">N</strain>
    </source>
</reference>
<dbReference type="PANTHER" id="PTHR48083">
    <property type="entry name" value="MEDIUM-CHAIN SPECIFIC ACYL-COA DEHYDROGENASE, MITOCHONDRIAL-RELATED"/>
    <property type="match status" value="1"/>
</dbReference>
<keyword evidence="3 6" id="KW-0285">Flavoprotein</keyword>
<dbReference type="Pfam" id="PF02771">
    <property type="entry name" value="Acyl-CoA_dh_N"/>
    <property type="match status" value="1"/>
</dbReference>
<dbReference type="Pfam" id="PF02770">
    <property type="entry name" value="Acyl-CoA_dh_M"/>
    <property type="match status" value="1"/>
</dbReference>
<evidence type="ECO:0000256" key="4">
    <source>
        <dbReference type="ARBA" id="ARBA00022827"/>
    </source>
</evidence>
<dbReference type="InterPro" id="IPR013786">
    <property type="entry name" value="AcylCoA_DH/ox_N"/>
</dbReference>
<evidence type="ECO:0000259" key="7">
    <source>
        <dbReference type="Pfam" id="PF00441"/>
    </source>
</evidence>
<dbReference type="Gene3D" id="1.20.140.10">
    <property type="entry name" value="Butyryl-CoA Dehydrogenase, subunit A, domain 3"/>
    <property type="match status" value="1"/>
</dbReference>
<keyword evidence="11" id="KW-1185">Reference proteome</keyword>
<dbReference type="Proteomes" id="UP000677668">
    <property type="component" value="Chromosome 1"/>
</dbReference>
<feature type="domain" description="Acyl-CoA dehydrogenase/oxidase C-terminal" evidence="7">
    <location>
        <begin position="229"/>
        <end position="375"/>
    </location>
</feature>
<dbReference type="EMBL" id="CP072642">
    <property type="protein sequence ID" value="QUV93552.1"/>
    <property type="molecule type" value="Genomic_DNA"/>
</dbReference>
<evidence type="ECO:0000259" key="9">
    <source>
        <dbReference type="Pfam" id="PF02771"/>
    </source>
</evidence>
<dbReference type="InterPro" id="IPR036250">
    <property type="entry name" value="AcylCo_DH-like_C"/>
</dbReference>
<accession>A0ABX8AXW8</accession>
<evidence type="ECO:0000313" key="11">
    <source>
        <dbReference type="Proteomes" id="UP000677668"/>
    </source>
</evidence>
<evidence type="ECO:0000256" key="5">
    <source>
        <dbReference type="ARBA" id="ARBA00023002"/>
    </source>
</evidence>
<evidence type="ECO:0000256" key="1">
    <source>
        <dbReference type="ARBA" id="ARBA00001974"/>
    </source>
</evidence>
<dbReference type="Gene3D" id="2.40.110.10">
    <property type="entry name" value="Butyryl-CoA Dehydrogenase, subunit A, domain 2"/>
    <property type="match status" value="1"/>
</dbReference>
<dbReference type="InterPro" id="IPR006091">
    <property type="entry name" value="Acyl-CoA_Oxase/DH_mid-dom"/>
</dbReference>
<dbReference type="SUPFAM" id="SSF47203">
    <property type="entry name" value="Acyl-CoA dehydrogenase C-terminal domain-like"/>
    <property type="match status" value="1"/>
</dbReference>
<evidence type="ECO:0000259" key="8">
    <source>
        <dbReference type="Pfam" id="PF02770"/>
    </source>
</evidence>
<dbReference type="InterPro" id="IPR046373">
    <property type="entry name" value="Acyl-CoA_Oxase/DH_mid-dom_sf"/>
</dbReference>
<dbReference type="InterPro" id="IPR006089">
    <property type="entry name" value="Acyl-CoA_DH_CS"/>
</dbReference>
<dbReference type="Gene3D" id="1.10.540.10">
    <property type="entry name" value="Acyl-CoA dehydrogenase/oxidase, N-terminal domain"/>
    <property type="match status" value="1"/>
</dbReference>
<dbReference type="InterPro" id="IPR037069">
    <property type="entry name" value="AcylCoA_DH/ox_N_sf"/>
</dbReference>
<evidence type="ECO:0000256" key="2">
    <source>
        <dbReference type="ARBA" id="ARBA00009347"/>
    </source>
</evidence>
<evidence type="ECO:0000256" key="6">
    <source>
        <dbReference type="RuleBase" id="RU362125"/>
    </source>
</evidence>
<gene>
    <name evidence="10" type="ORF">J8C05_09260</name>
</gene>
<name>A0ABX8AXW8_9BACT</name>
<feature type="domain" description="Acyl-CoA dehydrogenase/oxidase N-terminal" evidence="9">
    <location>
        <begin position="4"/>
        <end position="117"/>
    </location>
</feature>
<keyword evidence="5 6" id="KW-0560">Oxidoreductase</keyword>
<evidence type="ECO:0000256" key="3">
    <source>
        <dbReference type="ARBA" id="ARBA00022630"/>
    </source>
</evidence>
<dbReference type="PANTHER" id="PTHR48083:SF6">
    <property type="entry name" value="ACYL-COA DEHYDROGENASE 6"/>
    <property type="match status" value="1"/>
</dbReference>
<comment type="similarity">
    <text evidence="2 6">Belongs to the acyl-CoA dehydrogenase family.</text>
</comment>
<dbReference type="Pfam" id="PF00441">
    <property type="entry name" value="Acyl-CoA_dh_1"/>
    <property type="match status" value="1"/>
</dbReference>
<evidence type="ECO:0000313" key="10">
    <source>
        <dbReference type="EMBL" id="QUV93552.1"/>
    </source>
</evidence>
<protein>
    <submittedName>
        <fullName evidence="10">Acyl-CoA dehydrogenase family protein</fullName>
    </submittedName>
</protein>
<dbReference type="SUPFAM" id="SSF56645">
    <property type="entry name" value="Acyl-CoA dehydrogenase NM domain-like"/>
    <property type="match status" value="1"/>
</dbReference>
<dbReference type="InterPro" id="IPR009100">
    <property type="entry name" value="AcylCoA_DH/oxidase_NM_dom_sf"/>
</dbReference>
<keyword evidence="4 6" id="KW-0274">FAD</keyword>
<dbReference type="InterPro" id="IPR050741">
    <property type="entry name" value="Acyl-CoA_dehydrogenase"/>
</dbReference>
<organism evidence="10 11">
    <name type="scientific">Chloracidobacterium sp. N</name>
    <dbReference type="NCBI Taxonomy" id="2821540"/>
    <lineage>
        <taxon>Bacteria</taxon>
        <taxon>Pseudomonadati</taxon>
        <taxon>Acidobacteriota</taxon>
        <taxon>Terriglobia</taxon>
        <taxon>Terriglobales</taxon>
        <taxon>Acidobacteriaceae</taxon>
        <taxon>Chloracidobacterium</taxon>
        <taxon>Chloracidobacterium aggregatum</taxon>
    </lineage>
</organism>
<feature type="domain" description="Acyl-CoA oxidase/dehydrogenase middle" evidence="8">
    <location>
        <begin position="122"/>
        <end position="217"/>
    </location>
</feature>
<dbReference type="RefSeq" id="WP_211421922.1">
    <property type="nucleotide sequence ID" value="NZ_CP072642.1"/>
</dbReference>
<sequence>MQFTEEHQLFRKTLRDFIEKEINPYVDQWEKDGIWPAHEVLKKMGDLDFLGVNYPPEYGGLGLDYWYNVIRAEELGRIPCGGVPMGITVHTDMCTPALAEFGSHELKKRFLEPAIRGTQLGAIAVSEPDAGSDVARIRTRAESDGDHYVITGNKMWITNGTQADWICLLARTSPGESFEGMSLIMVPTDTPGFIVSRKIEKLGNWSSDTAELAFEGVRVPKSFRIGEEGEGFKLQMQQFQKERLIAAVTCYSGAERIVNLTKNYLKTRKTFGKPLIDNQYIQFRLAEVVTEIECLRQLCYHCTEKLVAGQDMTREASMAKLKGGQLVRLVADVCLQFHGGMGYTEEYPLARYFRDTRLFPIGGGADEIMMGIIAKYEGFYSERPRPTTKAATAS</sequence>